<dbReference type="KEGG" id="ster:AOA14_03830"/>
<evidence type="ECO:0000313" key="1">
    <source>
        <dbReference type="EMBL" id="AMU93733.1"/>
    </source>
</evidence>
<dbReference type="EMBL" id="CP013342">
    <property type="protein sequence ID" value="AMU93733.1"/>
    <property type="molecule type" value="Genomic_DNA"/>
</dbReference>
<accession>A0A142VV91</accession>
<protein>
    <submittedName>
        <fullName evidence="1">Uncharacterized protein</fullName>
    </submittedName>
</protein>
<name>A0A142VV91_9SPHN</name>
<evidence type="ECO:0000313" key="2">
    <source>
        <dbReference type="Proteomes" id="UP000076234"/>
    </source>
</evidence>
<gene>
    <name evidence="1" type="ORF">AOA14_03830</name>
</gene>
<dbReference type="Proteomes" id="UP000076234">
    <property type="component" value="Chromosome"/>
</dbReference>
<dbReference type="AlphaFoldDB" id="A0A142VV91"/>
<reference evidence="2" key="1">
    <citation type="submission" date="2015-11" db="EMBL/GenBank/DDBJ databases">
        <title>Complete genome sequence of a polyethylene glycol-degrading strain Sphingopyxis terrae strain 203-1 (NBRC 15098).</title>
        <authorList>
            <person name="Yoshiyuki O."/>
            <person name="Shouta N."/>
            <person name="Nagata Y."/>
            <person name="Numata M."/>
            <person name="Tsuchikane K."/>
            <person name="Hosoyama A."/>
            <person name="Yamazoe A."/>
            <person name="Tsuda M."/>
            <person name="Fujita N."/>
            <person name="Kawai F."/>
        </authorList>
    </citation>
    <scope>NUCLEOTIDE SEQUENCE [LARGE SCALE GENOMIC DNA]</scope>
    <source>
        <strain evidence="2">203-1</strain>
    </source>
</reference>
<proteinExistence type="predicted"/>
<sequence>MRLGGIEQLFADERRNRDWHPFILGARFSRAGVALIIKRDADVSGVGQNSMDIRHAKRLAPQAFTPFIQELSEIRDTNRPALVSLHVGFKDKEWEMLGLEINHELSAVLAFGLRNRNGLIAYWRRLAVPEAVRGIGQHRALHVLGVFRAVIFIEQRQHADGQIRSGVIAEGLGDGNDPHLVSPKLLFVLHEVKRITEQPR</sequence>
<organism evidence="1 2">
    <name type="scientific">Sphingopyxis terrae subsp. terrae NBRC 15098</name>
    <dbReference type="NCBI Taxonomy" id="1219058"/>
    <lineage>
        <taxon>Bacteria</taxon>
        <taxon>Pseudomonadati</taxon>
        <taxon>Pseudomonadota</taxon>
        <taxon>Alphaproteobacteria</taxon>
        <taxon>Sphingomonadales</taxon>
        <taxon>Sphingomonadaceae</taxon>
        <taxon>Sphingopyxis</taxon>
    </lineage>
</organism>
<reference evidence="1 2" key="2">
    <citation type="journal article" date="2016" name="Genome Announc.">
        <title>Complete Genome Sequence of Sphingopyxis terrae Strain 203-1 (NBRC 111660), a Polyethylene Glycol Degrader.</title>
        <authorList>
            <person name="Ohtsubo Y."/>
            <person name="Nonoyama S."/>
            <person name="Nagata Y."/>
            <person name="Numata M."/>
            <person name="Tsuchikane K."/>
            <person name="Hosoyama A."/>
            <person name="Yamazoe A."/>
            <person name="Tsuda M."/>
            <person name="Fujita N."/>
            <person name="Kawai F."/>
        </authorList>
    </citation>
    <scope>NUCLEOTIDE SEQUENCE [LARGE SCALE GENOMIC DNA]</scope>
    <source>
        <strain evidence="1 2">203-1</strain>
    </source>
</reference>